<dbReference type="InterPro" id="IPR023214">
    <property type="entry name" value="HAD_sf"/>
</dbReference>
<dbReference type="Gene3D" id="3.40.50.1000">
    <property type="entry name" value="HAD superfamily/HAD-like"/>
    <property type="match status" value="1"/>
</dbReference>
<dbReference type="Pfam" id="PF12710">
    <property type="entry name" value="HAD"/>
    <property type="match status" value="1"/>
</dbReference>
<reference evidence="1" key="2">
    <citation type="submission" date="2023-07" db="EMBL/GenBank/DDBJ databases">
        <authorList>
            <consortium name="Lawrence Berkeley National Laboratory"/>
            <person name="Haridas S."/>
            <person name="Hensen N."/>
            <person name="Bonometti L."/>
            <person name="Westerberg I."/>
            <person name="Brannstrom I.O."/>
            <person name="Guillou S."/>
            <person name="Cros-Aarteil S."/>
            <person name="Calhoun S."/>
            <person name="Kuo A."/>
            <person name="Mondo S."/>
            <person name="Pangilinan J."/>
            <person name="Riley R."/>
            <person name="LaButti K."/>
            <person name="Andreopoulos B."/>
            <person name="Lipzen A."/>
            <person name="Chen C."/>
            <person name="Yanf M."/>
            <person name="Daum C."/>
            <person name="Ng V."/>
            <person name="Clum A."/>
            <person name="Steindorff A."/>
            <person name="Ohm R."/>
            <person name="Martin F."/>
            <person name="Silar P."/>
            <person name="Natvig D."/>
            <person name="Lalanne C."/>
            <person name="Gautier V."/>
            <person name="Ament-velasquez S.L."/>
            <person name="Kruys A."/>
            <person name="Hutchinson M.I."/>
            <person name="Powell A.J."/>
            <person name="Barry K."/>
            <person name="Miller A.N."/>
            <person name="Grigoriev I.V."/>
            <person name="Debuchy R."/>
            <person name="Gladieux P."/>
            <person name="Thoren M.H."/>
            <person name="Johannesson H."/>
        </authorList>
    </citation>
    <scope>NUCLEOTIDE SEQUENCE</scope>
    <source>
        <strain evidence="1">FGSC 1904</strain>
    </source>
</reference>
<keyword evidence="2" id="KW-1185">Reference proteome</keyword>
<protein>
    <submittedName>
        <fullName evidence="1">HAD-like domain-containing protein</fullName>
    </submittedName>
</protein>
<dbReference type="PANTHER" id="PTHR28181">
    <property type="entry name" value="UPF0655 PROTEIN YCR015C"/>
    <property type="match status" value="1"/>
</dbReference>
<comment type="caution">
    <text evidence="1">The sequence shown here is derived from an EMBL/GenBank/DDBJ whole genome shotgun (WGS) entry which is preliminary data.</text>
</comment>
<reference evidence="1" key="1">
    <citation type="journal article" date="2023" name="Mol. Phylogenet. Evol.">
        <title>Genome-scale phylogeny and comparative genomics of the fungal order Sordariales.</title>
        <authorList>
            <person name="Hensen N."/>
            <person name="Bonometti L."/>
            <person name="Westerberg I."/>
            <person name="Brannstrom I.O."/>
            <person name="Guillou S."/>
            <person name="Cros-Aarteil S."/>
            <person name="Calhoun S."/>
            <person name="Haridas S."/>
            <person name="Kuo A."/>
            <person name="Mondo S."/>
            <person name="Pangilinan J."/>
            <person name="Riley R."/>
            <person name="LaButti K."/>
            <person name="Andreopoulos B."/>
            <person name="Lipzen A."/>
            <person name="Chen C."/>
            <person name="Yan M."/>
            <person name="Daum C."/>
            <person name="Ng V."/>
            <person name="Clum A."/>
            <person name="Steindorff A."/>
            <person name="Ohm R.A."/>
            <person name="Martin F."/>
            <person name="Silar P."/>
            <person name="Natvig D.O."/>
            <person name="Lalanne C."/>
            <person name="Gautier V."/>
            <person name="Ament-Velasquez S.L."/>
            <person name="Kruys A."/>
            <person name="Hutchinson M.I."/>
            <person name="Powell A.J."/>
            <person name="Barry K."/>
            <person name="Miller A.N."/>
            <person name="Grigoriev I.V."/>
            <person name="Debuchy R."/>
            <person name="Gladieux P."/>
            <person name="Hiltunen Thoren M."/>
            <person name="Johannesson H."/>
        </authorList>
    </citation>
    <scope>NUCLEOTIDE SEQUENCE</scope>
    <source>
        <strain evidence="1">FGSC 1904</strain>
    </source>
</reference>
<dbReference type="InterPro" id="IPR050849">
    <property type="entry name" value="HAD-like_hydrolase_phosphatase"/>
</dbReference>
<dbReference type="AlphaFoldDB" id="A0AAE0P9A2"/>
<evidence type="ECO:0000313" key="2">
    <source>
        <dbReference type="Proteomes" id="UP001281003"/>
    </source>
</evidence>
<dbReference type="EMBL" id="JAUTDP010000010">
    <property type="protein sequence ID" value="KAK3395645.1"/>
    <property type="molecule type" value="Genomic_DNA"/>
</dbReference>
<dbReference type="Proteomes" id="UP001281003">
    <property type="component" value="Unassembled WGS sequence"/>
</dbReference>
<dbReference type="PANTHER" id="PTHR28181:SF1">
    <property type="entry name" value="COLD TOLERANCE PROTEIN 1"/>
    <property type="match status" value="1"/>
</dbReference>
<sequence>MLFWKTAHQTVTRLYHSTQRTQPRTMSRRLIVFDFDGTVTQHDTINVLAQFAISSRGPPGSPSHNEASQKWKQIVDLYVADHSAHKESYFPPAKDRQTLAQELSYLESLRTVEMASAERVVEQKFFAGLRREEWVGFGRVARFNGSLEKEEDEGKTVKMRKGFSEFVARCKEKEDTKLGVLSVNWSKAFVEGVLEVEDPRRDEEIFEKRVNELRYPGGELEGPEEMGGRVMMTVRDKLEGFETMLLQQGEKVDGQRSVYFGDSVTDLECLLRADTGIVVVNEGEEETSKLLDTLRRVGFEVPHVSEAREGMKLAWARDFEEVLGSKILG</sequence>
<name>A0AAE0P9A2_SORBR</name>
<accession>A0AAE0P9A2</accession>
<gene>
    <name evidence="1" type="ORF">B0T20DRAFT_41514</name>
</gene>
<proteinExistence type="predicted"/>
<dbReference type="InterPro" id="IPR036412">
    <property type="entry name" value="HAD-like_sf"/>
</dbReference>
<organism evidence="1 2">
    <name type="scientific">Sordaria brevicollis</name>
    <dbReference type="NCBI Taxonomy" id="83679"/>
    <lineage>
        <taxon>Eukaryota</taxon>
        <taxon>Fungi</taxon>
        <taxon>Dikarya</taxon>
        <taxon>Ascomycota</taxon>
        <taxon>Pezizomycotina</taxon>
        <taxon>Sordariomycetes</taxon>
        <taxon>Sordariomycetidae</taxon>
        <taxon>Sordariales</taxon>
        <taxon>Sordariaceae</taxon>
        <taxon>Sordaria</taxon>
    </lineage>
</organism>
<evidence type="ECO:0000313" key="1">
    <source>
        <dbReference type="EMBL" id="KAK3395645.1"/>
    </source>
</evidence>
<dbReference type="SUPFAM" id="SSF56784">
    <property type="entry name" value="HAD-like"/>
    <property type="match status" value="1"/>
</dbReference>